<dbReference type="AlphaFoldDB" id="A0A392M0C8"/>
<protein>
    <submittedName>
        <fullName evidence="1">Uncharacterized protein</fullName>
    </submittedName>
</protein>
<comment type="caution">
    <text evidence="1">The sequence shown here is derived from an EMBL/GenBank/DDBJ whole genome shotgun (WGS) entry which is preliminary data.</text>
</comment>
<gene>
    <name evidence="1" type="ORF">A2U01_0001206</name>
</gene>
<dbReference type="EMBL" id="LXQA010001058">
    <property type="protein sequence ID" value="MCH80438.1"/>
    <property type="molecule type" value="Genomic_DNA"/>
</dbReference>
<organism evidence="1 2">
    <name type="scientific">Trifolium medium</name>
    <dbReference type="NCBI Taxonomy" id="97028"/>
    <lineage>
        <taxon>Eukaryota</taxon>
        <taxon>Viridiplantae</taxon>
        <taxon>Streptophyta</taxon>
        <taxon>Embryophyta</taxon>
        <taxon>Tracheophyta</taxon>
        <taxon>Spermatophyta</taxon>
        <taxon>Magnoliopsida</taxon>
        <taxon>eudicotyledons</taxon>
        <taxon>Gunneridae</taxon>
        <taxon>Pentapetalae</taxon>
        <taxon>rosids</taxon>
        <taxon>fabids</taxon>
        <taxon>Fabales</taxon>
        <taxon>Fabaceae</taxon>
        <taxon>Papilionoideae</taxon>
        <taxon>50 kb inversion clade</taxon>
        <taxon>NPAAA clade</taxon>
        <taxon>Hologalegina</taxon>
        <taxon>IRL clade</taxon>
        <taxon>Trifolieae</taxon>
        <taxon>Trifolium</taxon>
    </lineage>
</organism>
<evidence type="ECO:0000313" key="1">
    <source>
        <dbReference type="EMBL" id="MCH80438.1"/>
    </source>
</evidence>
<dbReference type="Proteomes" id="UP000265520">
    <property type="component" value="Unassembled WGS sequence"/>
</dbReference>
<feature type="non-terminal residue" evidence="1">
    <location>
        <position position="59"/>
    </location>
</feature>
<reference evidence="1 2" key="1">
    <citation type="journal article" date="2018" name="Front. Plant Sci.">
        <title>Red Clover (Trifolium pratense) and Zigzag Clover (T. medium) - A Picture of Genomic Similarities and Differences.</title>
        <authorList>
            <person name="Dluhosova J."/>
            <person name="Istvanek J."/>
            <person name="Nedelnik J."/>
            <person name="Repkova J."/>
        </authorList>
    </citation>
    <scope>NUCLEOTIDE SEQUENCE [LARGE SCALE GENOMIC DNA]</scope>
    <source>
        <strain evidence="2">cv. 10/8</strain>
        <tissue evidence="1">Leaf</tissue>
    </source>
</reference>
<name>A0A392M0C8_9FABA</name>
<proteinExistence type="predicted"/>
<sequence length="59" mass="6548">MIASKRSLAPGEPSPDITFNKCCACNPSLPLDVPFRERLNAIENIVNVKHKGNFNKHDV</sequence>
<keyword evidence="2" id="KW-1185">Reference proteome</keyword>
<evidence type="ECO:0000313" key="2">
    <source>
        <dbReference type="Proteomes" id="UP000265520"/>
    </source>
</evidence>
<accession>A0A392M0C8</accession>